<dbReference type="PANTHER" id="PTHR48048:SF83">
    <property type="entry name" value="GLYCOSYLTRANSFERASE"/>
    <property type="match status" value="1"/>
</dbReference>
<reference evidence="5" key="1">
    <citation type="submission" date="2020-08" db="EMBL/GenBank/DDBJ databases">
        <authorList>
            <person name="Liu M."/>
        </authorList>
    </citation>
    <scope>NUCLEOTIDE SEQUENCE</scope>
    <source>
        <strain evidence="5">RpUTG1</strain>
    </source>
</reference>
<dbReference type="InterPro" id="IPR050481">
    <property type="entry name" value="UDP-glycosyltransf_plant"/>
</dbReference>
<dbReference type="Pfam" id="PF00201">
    <property type="entry name" value="UDPGT"/>
    <property type="match status" value="1"/>
</dbReference>
<name>A0A7L9A2S6_RHEPA</name>
<dbReference type="Gene3D" id="3.40.50.2000">
    <property type="entry name" value="Glycogen Phosphorylase B"/>
    <property type="match status" value="2"/>
</dbReference>
<organism evidence="5">
    <name type="scientific">Rheum palmatum</name>
    <name type="common">Chinese rhubarb</name>
    <dbReference type="NCBI Taxonomy" id="137221"/>
    <lineage>
        <taxon>Eukaryota</taxon>
        <taxon>Viridiplantae</taxon>
        <taxon>Streptophyta</taxon>
        <taxon>Embryophyta</taxon>
        <taxon>Tracheophyta</taxon>
        <taxon>Spermatophyta</taxon>
        <taxon>Magnoliopsida</taxon>
        <taxon>eudicotyledons</taxon>
        <taxon>Gunneridae</taxon>
        <taxon>Pentapetalae</taxon>
        <taxon>Caryophyllales</taxon>
        <taxon>Polygonaceae</taxon>
        <taxon>Polygonoideae</taxon>
        <taxon>Rumiceae</taxon>
        <taxon>Rheum</taxon>
    </lineage>
</organism>
<dbReference type="PROSITE" id="PS00375">
    <property type="entry name" value="UDPGT"/>
    <property type="match status" value="1"/>
</dbReference>
<dbReference type="CDD" id="cd03784">
    <property type="entry name" value="GT1_Gtf-like"/>
    <property type="match status" value="1"/>
</dbReference>
<comment type="similarity">
    <text evidence="1 3">Belongs to the UDP-glycosyltransferase family.</text>
</comment>
<sequence>MKKTELVFLPAPAPGHLVSTVEFSKRLIARDARLTVTILVISSPFSRGAQTNPSPGIRYVTLPQVDVPQHLMKDSIEHTISVYIASHAPHVRDAVAALQTESTVHVAGLFLDMFCTPMIDVANELGLPSYVFFCSSAGFLGLLLHLPVHSQPRFDETGLDVLIPSFQNPVPTRVLPRFGFNELGYKSFMDHAKRFGETKGIIINTYAELEPYALKSLLDAYDTAPVYAVGPVLDLRSQVHMPCDAAERARIMGWLDKQPDSSVVFLCFGSGGSFSEHQIREISKGLSQSGQRFLWSVRKPPTGGLVKPTEYTETELRSVLGDEFWSLLDEGERGVVCGWAPQVEVLGHKSVGAFVSHCGWNSTLESLWFGKPMVTWPLYAEQQMNAFELVKELGIAVELTLDYRLHSSEVVEAREVERAVRRVMDENNPVRYKVKEMAEVCRATLVEGGSSFVCVDRLISGFLGEIN</sequence>
<dbReference type="FunFam" id="3.40.50.2000:FF:000056">
    <property type="entry name" value="Glycosyltransferase"/>
    <property type="match status" value="1"/>
</dbReference>
<evidence type="ECO:0000256" key="2">
    <source>
        <dbReference type="ARBA" id="ARBA00022679"/>
    </source>
</evidence>
<dbReference type="InterPro" id="IPR002213">
    <property type="entry name" value="UDP_glucos_trans"/>
</dbReference>
<dbReference type="GO" id="GO:0035251">
    <property type="term" value="F:UDP-glucosyltransferase activity"/>
    <property type="evidence" value="ECO:0007669"/>
    <property type="project" value="InterPro"/>
</dbReference>
<dbReference type="EMBL" id="MT834516">
    <property type="protein sequence ID" value="QOI79385.1"/>
    <property type="molecule type" value="mRNA"/>
</dbReference>
<dbReference type="PANTHER" id="PTHR48048">
    <property type="entry name" value="GLYCOSYLTRANSFERASE"/>
    <property type="match status" value="1"/>
</dbReference>
<proteinExistence type="evidence at transcript level"/>
<dbReference type="EC" id="2.4.1.-" evidence="4"/>
<evidence type="ECO:0000313" key="5">
    <source>
        <dbReference type="EMBL" id="QOI79385.1"/>
    </source>
</evidence>
<keyword evidence="2 3" id="KW-0808">Transferase</keyword>
<dbReference type="AlphaFoldDB" id="A0A7L9A2S6"/>
<evidence type="ECO:0000256" key="4">
    <source>
        <dbReference type="RuleBase" id="RU362057"/>
    </source>
</evidence>
<keyword evidence="3" id="KW-0328">Glycosyltransferase</keyword>
<protein>
    <recommendedName>
        <fullName evidence="4">Glycosyltransferase</fullName>
        <ecNumber evidence="4">2.4.1.-</ecNumber>
    </recommendedName>
</protein>
<dbReference type="SUPFAM" id="SSF53756">
    <property type="entry name" value="UDP-Glycosyltransferase/glycogen phosphorylase"/>
    <property type="match status" value="1"/>
</dbReference>
<dbReference type="InterPro" id="IPR035595">
    <property type="entry name" value="UDP_glycos_trans_CS"/>
</dbReference>
<accession>A0A7L9A2S6</accession>
<evidence type="ECO:0000256" key="3">
    <source>
        <dbReference type="RuleBase" id="RU003718"/>
    </source>
</evidence>
<evidence type="ECO:0000256" key="1">
    <source>
        <dbReference type="ARBA" id="ARBA00009995"/>
    </source>
</evidence>